<protein>
    <recommendedName>
        <fullName evidence="2">F-box domain-containing protein</fullName>
    </recommendedName>
</protein>
<dbReference type="InterPro" id="IPR001810">
    <property type="entry name" value="F-box_dom"/>
</dbReference>
<dbReference type="SMART" id="SM00256">
    <property type="entry name" value="FBOX"/>
    <property type="match status" value="1"/>
</dbReference>
<dbReference type="Pfam" id="PF00646">
    <property type="entry name" value="F-box"/>
    <property type="match status" value="1"/>
</dbReference>
<organism evidence="3 4">
    <name type="scientific">Microthlaspi erraticum</name>
    <dbReference type="NCBI Taxonomy" id="1685480"/>
    <lineage>
        <taxon>Eukaryota</taxon>
        <taxon>Viridiplantae</taxon>
        <taxon>Streptophyta</taxon>
        <taxon>Embryophyta</taxon>
        <taxon>Tracheophyta</taxon>
        <taxon>Spermatophyta</taxon>
        <taxon>Magnoliopsida</taxon>
        <taxon>eudicotyledons</taxon>
        <taxon>Gunneridae</taxon>
        <taxon>Pentapetalae</taxon>
        <taxon>rosids</taxon>
        <taxon>malvids</taxon>
        <taxon>Brassicales</taxon>
        <taxon>Brassicaceae</taxon>
        <taxon>Coluteocarpeae</taxon>
        <taxon>Microthlaspi</taxon>
    </lineage>
</organism>
<dbReference type="Proteomes" id="UP000467841">
    <property type="component" value="Unassembled WGS sequence"/>
</dbReference>
<accession>A0A6D2JE37</accession>
<dbReference type="EMBL" id="CACVBM020001185">
    <property type="protein sequence ID" value="CAA7038040.1"/>
    <property type="molecule type" value="Genomic_DNA"/>
</dbReference>
<comment type="caution">
    <text evidence="3">The sequence shown here is derived from an EMBL/GenBank/DDBJ whole genome shotgun (WGS) entry which is preliminary data.</text>
</comment>
<dbReference type="SUPFAM" id="SSF81383">
    <property type="entry name" value="F-box domain"/>
    <property type="match status" value="1"/>
</dbReference>
<evidence type="ECO:0000313" key="3">
    <source>
        <dbReference type="EMBL" id="CAA7038040.1"/>
    </source>
</evidence>
<proteinExistence type="predicted"/>
<dbReference type="Gene3D" id="1.20.1280.50">
    <property type="match status" value="1"/>
</dbReference>
<dbReference type="PANTHER" id="PTHR31293">
    <property type="entry name" value="RNI-LIKE SUPERFAMILY PROTEIN"/>
    <property type="match status" value="1"/>
</dbReference>
<keyword evidence="4" id="KW-1185">Reference proteome</keyword>
<dbReference type="SMART" id="SM00579">
    <property type="entry name" value="FBD"/>
    <property type="match status" value="1"/>
</dbReference>
<dbReference type="OrthoDB" id="612216at2759"/>
<dbReference type="PANTHER" id="PTHR31293:SF23">
    <property type="entry name" value="F-BOX DOMAIN-CONTAINING PROTEIN"/>
    <property type="match status" value="1"/>
</dbReference>
<dbReference type="AlphaFoldDB" id="A0A6D2JE37"/>
<feature type="domain" description="F-box" evidence="2">
    <location>
        <begin position="12"/>
        <end position="60"/>
    </location>
</feature>
<name>A0A6D2JE37_9BRAS</name>
<feature type="compositionally biased region" description="Acidic residues" evidence="1">
    <location>
        <begin position="384"/>
        <end position="413"/>
    </location>
</feature>
<evidence type="ECO:0000259" key="2">
    <source>
        <dbReference type="PROSITE" id="PS50181"/>
    </source>
</evidence>
<dbReference type="CDD" id="cd22160">
    <property type="entry name" value="F-box_AtFBL13-like"/>
    <property type="match status" value="1"/>
</dbReference>
<gene>
    <name evidence="3" type="ORF">MERR_LOCUS25275</name>
</gene>
<dbReference type="InterPro" id="IPR036047">
    <property type="entry name" value="F-box-like_dom_sf"/>
</dbReference>
<feature type="region of interest" description="Disordered" evidence="1">
    <location>
        <begin position="382"/>
        <end position="413"/>
    </location>
</feature>
<evidence type="ECO:0000313" key="4">
    <source>
        <dbReference type="Proteomes" id="UP000467841"/>
    </source>
</evidence>
<dbReference type="InterPro" id="IPR053781">
    <property type="entry name" value="F-box_AtFBL13-like"/>
</dbReference>
<dbReference type="Pfam" id="PF24758">
    <property type="entry name" value="LRR_At5g56370"/>
    <property type="match status" value="1"/>
</dbReference>
<reference evidence="3" key="1">
    <citation type="submission" date="2020-01" db="EMBL/GenBank/DDBJ databases">
        <authorList>
            <person name="Mishra B."/>
        </authorList>
    </citation>
    <scope>NUCLEOTIDE SEQUENCE [LARGE SCALE GENOMIC DNA]</scope>
</reference>
<evidence type="ECO:0000256" key="1">
    <source>
        <dbReference type="SAM" id="MobiDB-lite"/>
    </source>
</evidence>
<dbReference type="InterPro" id="IPR055294">
    <property type="entry name" value="FBL60-like"/>
</dbReference>
<sequence length="574" mass="65337">MSAQRVSKGVSRDLISSLPDEVLGKILSLLPTKLVASTSVLSKRWRNLLSLVENLDFNDATGNPRGFSDFVDKTLALLTNSSIIKRFSLNCEHKHDKTRVDTWIHTVLKRGFSELHLQSVCMGFLQTEFFTSNTLVNLTLALSVTFRTDGYIPHSVVFFPKLKTLSLVLVGLAGSEVYEYLISGSPVLEELFIHYDADRSSAMMNEEVFFNPSTIVSSLTVKRLAISYGFPGDHEVPNTVWFKTPSLLYLDYSGYATDQYHADFGSLVEAKLDLRFSGKRVLNADMNGIDDTGEGGNTALGKDDDYIKDDKYCSRCEHDDDDDEEEDDDDDDEDCGFGKDDKYCRRCEHDDDSDDDDEDDDDWGFGKDDEKIKDDKYCSRCEHDDDEDDDSDHDDSDREDEDEDDDDDSDEEEVFHYDCKSMPVFHNLLTLSIESNEEKGWQVLPLLLNNSPSLETLVIKGLVHKVTNKCGNACVCITQKKKKKEEEEEEEEVCCLSTCHVKVLNILAYGGTDRELKQMRHFLENLKCLETVMVKVGVEVDRRQDRNVYNNYKRITNDLTMLPRVSSKCQIHFS</sequence>
<dbReference type="InterPro" id="IPR006566">
    <property type="entry name" value="FBD"/>
</dbReference>
<dbReference type="PROSITE" id="PS50181">
    <property type="entry name" value="FBOX"/>
    <property type="match status" value="1"/>
</dbReference>
<dbReference type="InterPro" id="IPR055411">
    <property type="entry name" value="LRR_FXL15/At3g58940/PEG3-like"/>
</dbReference>